<keyword evidence="3" id="KW-0964">Secreted</keyword>
<dbReference type="PANTHER" id="PTHR35293">
    <property type="entry name" value="EGG CELL-SECRETED PROTEIN 1.5"/>
    <property type="match status" value="1"/>
</dbReference>
<sequence>MAPAVKFFVAALLVLDVVSTGPGAVVSSASPVDAAGAPAGEAPAPLVARLHLAFSAMPADGGEAQHPGQGGGAGWMMECVGAVTELRSCTNEIVLFFINGESWLGQDCCHAIRTVTRHCWPSMLSSIGFTAEEADVLRGFCDAEVGGVQAAPPPPPAPLALAPAPAAHP</sequence>
<evidence type="ECO:0000256" key="1">
    <source>
        <dbReference type="ARBA" id="ARBA00004541"/>
    </source>
</evidence>
<dbReference type="GO" id="GO:0005576">
    <property type="term" value="C:extracellular region"/>
    <property type="evidence" value="ECO:0007669"/>
    <property type="project" value="UniProtKB-SubCell"/>
</dbReference>
<evidence type="ECO:0000256" key="8">
    <source>
        <dbReference type="ARBA" id="ARBA00034484"/>
    </source>
</evidence>
<comment type="function">
    <text evidence="7">Involved in the regulation of gamete interactions during the double fertilization and to prevent multiple-pollen tube attraction; mediates the redistribution of the gamete fusogen HAP2/GCS1 to the cell surface after secretion upon sperm arrival.</text>
</comment>
<evidence type="ECO:0000256" key="9">
    <source>
        <dbReference type="SAM" id="SignalP"/>
    </source>
</evidence>
<dbReference type="GO" id="GO:2000008">
    <property type="term" value="P:regulation of protein localization to cell surface"/>
    <property type="evidence" value="ECO:0007669"/>
    <property type="project" value="UniProtKB-ARBA"/>
</dbReference>
<comment type="similarity">
    <text evidence="8">Belongs to the plant egg cell-secreted peptide family.</text>
</comment>
<evidence type="ECO:0000313" key="12">
    <source>
        <dbReference type="Proteomes" id="UP001231189"/>
    </source>
</evidence>
<keyword evidence="4 9" id="KW-0732">Signal</keyword>
<dbReference type="GO" id="GO:0009567">
    <property type="term" value="P:double fertilization forming a zygote and endosperm"/>
    <property type="evidence" value="ECO:0007669"/>
    <property type="project" value="InterPro"/>
</dbReference>
<evidence type="ECO:0000256" key="7">
    <source>
        <dbReference type="ARBA" id="ARBA00034457"/>
    </source>
</evidence>
<dbReference type="EMBL" id="JAUUTY010000004">
    <property type="protein sequence ID" value="KAK1646994.1"/>
    <property type="molecule type" value="Genomic_DNA"/>
</dbReference>
<feature type="domain" description="Prolamin-like" evidence="10">
    <location>
        <begin position="78"/>
        <end position="142"/>
    </location>
</feature>
<feature type="signal peptide" evidence="9">
    <location>
        <begin position="1"/>
        <end position="20"/>
    </location>
</feature>
<dbReference type="GO" id="GO:0080155">
    <property type="term" value="P:regulation of double fertilization forming a zygote and endosperm"/>
    <property type="evidence" value="ECO:0007669"/>
    <property type="project" value="UniProtKB-ARBA"/>
</dbReference>
<proteinExistence type="inferred from homology"/>
<keyword evidence="5" id="KW-0278">Fertilization</keyword>
<dbReference type="InterPro" id="IPR044711">
    <property type="entry name" value="EC11-15"/>
</dbReference>
<name>A0AAD8S7J8_LOLMU</name>
<dbReference type="InterPro" id="IPR008502">
    <property type="entry name" value="Prolamin-like"/>
</dbReference>
<evidence type="ECO:0000256" key="4">
    <source>
        <dbReference type="ARBA" id="ARBA00022729"/>
    </source>
</evidence>
<keyword evidence="12" id="KW-1185">Reference proteome</keyword>
<evidence type="ECO:0000313" key="11">
    <source>
        <dbReference type="EMBL" id="KAK1646994.1"/>
    </source>
</evidence>
<dbReference type="Proteomes" id="UP001231189">
    <property type="component" value="Unassembled WGS sequence"/>
</dbReference>
<dbReference type="PANTHER" id="PTHR35293:SF12">
    <property type="entry name" value="EXPRESSED PROTEIN"/>
    <property type="match status" value="1"/>
</dbReference>
<evidence type="ECO:0000259" key="10">
    <source>
        <dbReference type="Pfam" id="PF05617"/>
    </source>
</evidence>
<protein>
    <recommendedName>
        <fullName evidence="10">Prolamin-like domain-containing protein</fullName>
    </recommendedName>
</protein>
<organism evidence="11 12">
    <name type="scientific">Lolium multiflorum</name>
    <name type="common">Italian ryegrass</name>
    <name type="synonym">Lolium perenne subsp. multiflorum</name>
    <dbReference type="NCBI Taxonomy" id="4521"/>
    <lineage>
        <taxon>Eukaryota</taxon>
        <taxon>Viridiplantae</taxon>
        <taxon>Streptophyta</taxon>
        <taxon>Embryophyta</taxon>
        <taxon>Tracheophyta</taxon>
        <taxon>Spermatophyta</taxon>
        <taxon>Magnoliopsida</taxon>
        <taxon>Liliopsida</taxon>
        <taxon>Poales</taxon>
        <taxon>Poaceae</taxon>
        <taxon>BOP clade</taxon>
        <taxon>Pooideae</taxon>
        <taxon>Poodae</taxon>
        <taxon>Poeae</taxon>
        <taxon>Poeae Chloroplast Group 2 (Poeae type)</taxon>
        <taxon>Loliodinae</taxon>
        <taxon>Loliinae</taxon>
        <taxon>Lolium</taxon>
    </lineage>
</organism>
<feature type="chain" id="PRO_5042127699" description="Prolamin-like domain-containing protein" evidence="9">
    <location>
        <begin position="21"/>
        <end position="169"/>
    </location>
</feature>
<reference evidence="11" key="1">
    <citation type="submission" date="2023-07" db="EMBL/GenBank/DDBJ databases">
        <title>A chromosome-level genome assembly of Lolium multiflorum.</title>
        <authorList>
            <person name="Chen Y."/>
            <person name="Copetti D."/>
            <person name="Kolliker R."/>
            <person name="Studer B."/>
        </authorList>
    </citation>
    <scope>NUCLEOTIDE SEQUENCE</scope>
    <source>
        <strain evidence="11">02402/16</strain>
        <tissue evidence="11">Leaf</tissue>
    </source>
</reference>
<dbReference type="GO" id="GO:0031410">
    <property type="term" value="C:cytoplasmic vesicle"/>
    <property type="evidence" value="ECO:0007669"/>
    <property type="project" value="UniProtKB-SubCell"/>
</dbReference>
<dbReference type="Pfam" id="PF05617">
    <property type="entry name" value="Prolamin_like"/>
    <property type="match status" value="1"/>
</dbReference>
<evidence type="ECO:0000256" key="6">
    <source>
        <dbReference type="ARBA" id="ARBA00023329"/>
    </source>
</evidence>
<accession>A0AAD8S7J8</accession>
<gene>
    <name evidence="11" type="ORF">QYE76_064799</name>
</gene>
<comment type="subcellular location">
    <subcellularLocation>
        <location evidence="1">Cytoplasmic vesicle</location>
    </subcellularLocation>
    <subcellularLocation>
        <location evidence="2">Secreted</location>
    </subcellularLocation>
</comment>
<dbReference type="AlphaFoldDB" id="A0AAD8S7J8"/>
<evidence type="ECO:0000256" key="5">
    <source>
        <dbReference type="ARBA" id="ARBA00023279"/>
    </source>
</evidence>
<comment type="caution">
    <text evidence="11">The sequence shown here is derived from an EMBL/GenBank/DDBJ whole genome shotgun (WGS) entry which is preliminary data.</text>
</comment>
<evidence type="ECO:0000256" key="3">
    <source>
        <dbReference type="ARBA" id="ARBA00022525"/>
    </source>
</evidence>
<keyword evidence="6" id="KW-0968">Cytoplasmic vesicle</keyword>
<evidence type="ECO:0000256" key="2">
    <source>
        <dbReference type="ARBA" id="ARBA00004613"/>
    </source>
</evidence>